<name>A0A0D2LRU2_9CHLO</name>
<dbReference type="OrthoDB" id="331948at2759"/>
<keyword evidence="12" id="KW-1185">Reference proteome</keyword>
<comment type="domain">
    <text evidence="8">The DHHC domain is required for palmitoyltransferase activity.</text>
</comment>
<evidence type="ECO:0000256" key="6">
    <source>
        <dbReference type="ARBA" id="ARBA00023033"/>
    </source>
</evidence>
<gene>
    <name evidence="11" type="ORF">MNEG_15372</name>
</gene>
<sequence length="347" mass="36131">MCSQDHATCACVRCQVVNCVGLLNYKFFLQFLFYTLLASCLAIALMVQPMVAFVTGTDFTGAPGPFIVVVMDGAFAAALIGFLGMHWQLLAHGCTTIEMYEKERANPWPYDRGFRRNFEDVMGRSMQPNALTAAAAICPRLRDSILSRAAIAEQILLHDTDAGTIITRLQPALAAPSADSPAAAAAAAETPALSSPRGAGHSPRHGHSRGARQPSHARPPAGLGALELVVGWAELEQLLLEQLPAGTVEWGSRVTRLQEDAQHVRLTVGRSGDSGSSDSNGGGEGSSEAGVIIIDAEVVVAADGALSAVRQACVGGAEKAEFQVSLGLGKGAGARLIGGGGAAARIY</sequence>
<dbReference type="GO" id="GO:0016020">
    <property type="term" value="C:membrane"/>
    <property type="evidence" value="ECO:0007669"/>
    <property type="project" value="UniProtKB-SubCell"/>
</dbReference>
<evidence type="ECO:0000256" key="9">
    <source>
        <dbReference type="SAM" id="MobiDB-lite"/>
    </source>
</evidence>
<evidence type="ECO:0000256" key="3">
    <source>
        <dbReference type="ARBA" id="ARBA00022692"/>
    </source>
</evidence>
<evidence type="ECO:0000256" key="2">
    <source>
        <dbReference type="ARBA" id="ARBA00008574"/>
    </source>
</evidence>
<feature type="region of interest" description="Disordered" evidence="9">
    <location>
        <begin position="267"/>
        <end position="286"/>
    </location>
</feature>
<dbReference type="EC" id="2.3.1.225" evidence="8"/>
<evidence type="ECO:0000256" key="4">
    <source>
        <dbReference type="ARBA" id="ARBA00022989"/>
    </source>
</evidence>
<evidence type="ECO:0000256" key="8">
    <source>
        <dbReference type="RuleBase" id="RU079119"/>
    </source>
</evidence>
<protein>
    <recommendedName>
        <fullName evidence="8">S-acyltransferase</fullName>
        <ecNumber evidence="8">2.3.1.225</ecNumber>
    </recommendedName>
    <alternativeName>
        <fullName evidence="8">Palmitoyltransferase</fullName>
    </alternativeName>
</protein>
<keyword evidence="8 11" id="KW-0808">Transferase</keyword>
<dbReference type="AlphaFoldDB" id="A0A0D2LRU2"/>
<dbReference type="GO" id="GO:0004497">
    <property type="term" value="F:monooxygenase activity"/>
    <property type="evidence" value="ECO:0007669"/>
    <property type="project" value="UniProtKB-KW"/>
</dbReference>
<feature type="region of interest" description="Disordered" evidence="9">
    <location>
        <begin position="180"/>
        <end position="220"/>
    </location>
</feature>
<keyword evidence="4 8" id="KW-1133">Transmembrane helix</keyword>
<comment type="catalytic activity">
    <reaction evidence="8">
        <text>L-cysteinyl-[protein] + hexadecanoyl-CoA = S-hexadecanoyl-L-cysteinyl-[protein] + CoA</text>
        <dbReference type="Rhea" id="RHEA:36683"/>
        <dbReference type="Rhea" id="RHEA-COMP:10131"/>
        <dbReference type="Rhea" id="RHEA-COMP:11032"/>
        <dbReference type="ChEBI" id="CHEBI:29950"/>
        <dbReference type="ChEBI" id="CHEBI:57287"/>
        <dbReference type="ChEBI" id="CHEBI:57379"/>
        <dbReference type="ChEBI" id="CHEBI:74151"/>
        <dbReference type="EC" id="2.3.1.225"/>
    </reaction>
</comment>
<dbReference type="Proteomes" id="UP000054498">
    <property type="component" value="Unassembled WGS sequence"/>
</dbReference>
<evidence type="ECO:0000256" key="7">
    <source>
        <dbReference type="ARBA" id="ARBA00023136"/>
    </source>
</evidence>
<keyword evidence="8 11" id="KW-0012">Acyltransferase</keyword>
<dbReference type="Pfam" id="PF01529">
    <property type="entry name" value="DHHC"/>
    <property type="match status" value="1"/>
</dbReference>
<feature type="domain" description="Palmitoyltransferase DHHC" evidence="10">
    <location>
        <begin position="16"/>
        <end position="102"/>
    </location>
</feature>
<organism evidence="11 12">
    <name type="scientific">Monoraphidium neglectum</name>
    <dbReference type="NCBI Taxonomy" id="145388"/>
    <lineage>
        <taxon>Eukaryota</taxon>
        <taxon>Viridiplantae</taxon>
        <taxon>Chlorophyta</taxon>
        <taxon>core chlorophytes</taxon>
        <taxon>Chlorophyceae</taxon>
        <taxon>CS clade</taxon>
        <taxon>Sphaeropleales</taxon>
        <taxon>Selenastraceae</taxon>
        <taxon>Monoraphidium</taxon>
    </lineage>
</organism>
<dbReference type="InterPro" id="IPR036188">
    <property type="entry name" value="FAD/NAD-bd_sf"/>
</dbReference>
<dbReference type="RefSeq" id="XP_013891611.1">
    <property type="nucleotide sequence ID" value="XM_014036157.1"/>
</dbReference>
<dbReference type="InterPro" id="IPR001594">
    <property type="entry name" value="Palmitoyltrfase_DHHC"/>
</dbReference>
<dbReference type="STRING" id="145388.A0A0D2LRU2"/>
<feature type="compositionally biased region" description="Low complexity" evidence="9">
    <location>
        <begin position="269"/>
        <end position="279"/>
    </location>
</feature>
<dbReference type="GeneID" id="25733027"/>
<evidence type="ECO:0000256" key="1">
    <source>
        <dbReference type="ARBA" id="ARBA00004141"/>
    </source>
</evidence>
<dbReference type="GO" id="GO:0019706">
    <property type="term" value="F:protein-cysteine S-palmitoyltransferase activity"/>
    <property type="evidence" value="ECO:0007669"/>
    <property type="project" value="UniProtKB-EC"/>
</dbReference>
<dbReference type="InterPro" id="IPR050493">
    <property type="entry name" value="FAD-dep_Monooxygenase_BioMet"/>
</dbReference>
<keyword evidence="6" id="KW-0503">Monooxygenase</keyword>
<comment type="similarity">
    <text evidence="2 8">Belongs to the DHHC palmitoyltransferase family.</text>
</comment>
<evidence type="ECO:0000259" key="10">
    <source>
        <dbReference type="Pfam" id="PF01529"/>
    </source>
</evidence>
<comment type="subcellular location">
    <subcellularLocation>
        <location evidence="1">Membrane</location>
        <topology evidence="1">Multi-pass membrane protein</topology>
    </subcellularLocation>
</comment>
<keyword evidence="3 8" id="KW-0812">Transmembrane</keyword>
<accession>A0A0D2LRU2</accession>
<reference evidence="11 12" key="1">
    <citation type="journal article" date="2013" name="BMC Genomics">
        <title>Reconstruction of the lipid metabolism for the microalga Monoraphidium neglectum from its genome sequence reveals characteristics suitable for biofuel production.</title>
        <authorList>
            <person name="Bogen C."/>
            <person name="Al-Dilaimi A."/>
            <person name="Albersmeier A."/>
            <person name="Wichmann J."/>
            <person name="Grundmann M."/>
            <person name="Rupp O."/>
            <person name="Lauersen K.J."/>
            <person name="Blifernez-Klassen O."/>
            <person name="Kalinowski J."/>
            <person name="Goesmann A."/>
            <person name="Mussgnug J.H."/>
            <person name="Kruse O."/>
        </authorList>
    </citation>
    <scope>NUCLEOTIDE SEQUENCE [LARGE SCALE GENOMIC DNA]</scope>
    <source>
        <strain evidence="11 12">SAG 48.87</strain>
    </source>
</reference>
<evidence type="ECO:0000313" key="11">
    <source>
        <dbReference type="EMBL" id="KIY92591.1"/>
    </source>
</evidence>
<evidence type="ECO:0000256" key="5">
    <source>
        <dbReference type="ARBA" id="ARBA00023002"/>
    </source>
</evidence>
<dbReference type="SUPFAM" id="SSF51905">
    <property type="entry name" value="FAD/NAD(P)-binding domain"/>
    <property type="match status" value="1"/>
</dbReference>
<keyword evidence="7 8" id="KW-0472">Membrane</keyword>
<keyword evidence="5" id="KW-0560">Oxidoreductase</keyword>
<proteinExistence type="inferred from homology"/>
<feature type="compositionally biased region" description="Low complexity" evidence="9">
    <location>
        <begin position="180"/>
        <end position="196"/>
    </location>
</feature>
<dbReference type="Gene3D" id="3.50.50.60">
    <property type="entry name" value="FAD/NAD(P)-binding domain"/>
    <property type="match status" value="1"/>
</dbReference>
<evidence type="ECO:0000313" key="12">
    <source>
        <dbReference type="Proteomes" id="UP000054498"/>
    </source>
</evidence>
<dbReference type="EMBL" id="KK105486">
    <property type="protein sequence ID" value="KIY92591.1"/>
    <property type="molecule type" value="Genomic_DNA"/>
</dbReference>
<feature type="transmembrane region" description="Helical" evidence="8">
    <location>
        <begin position="31"/>
        <end position="54"/>
    </location>
</feature>
<feature type="transmembrane region" description="Helical" evidence="8">
    <location>
        <begin position="66"/>
        <end position="87"/>
    </location>
</feature>
<dbReference type="PANTHER" id="PTHR13789">
    <property type="entry name" value="MONOOXYGENASE"/>
    <property type="match status" value="1"/>
</dbReference>
<dbReference type="PANTHER" id="PTHR13789:SF309">
    <property type="entry name" value="PUTATIVE (AFU_ORTHOLOGUE AFUA_6G14510)-RELATED"/>
    <property type="match status" value="1"/>
</dbReference>
<dbReference type="KEGG" id="mng:MNEG_15372"/>